<dbReference type="Proteomes" id="UP000243459">
    <property type="component" value="Chromosome 4"/>
</dbReference>
<gene>
    <name evidence="1" type="ORF">A4U43_C04F4580</name>
</gene>
<sequence length="145" mass="15407">MRCLNSELWHACAGPLLCLPTIGGRVVYVAQGHSEQSSCCNLTVSCQLSSAKCLHLHAFGPSVARAVNITASSPFSPLFGISSSFFIFFFSLNPSSPFATVKQMGIVKLADEVLGMEVRKLKKTTSSTCRSIIATVTSSSADVVD</sequence>
<dbReference type="InterPro" id="IPR044835">
    <property type="entry name" value="ARF_plant"/>
</dbReference>
<dbReference type="AlphaFoldDB" id="A0A5P1EYC2"/>
<name>A0A5P1EYC2_ASPOF</name>
<dbReference type="PANTHER" id="PTHR31384">
    <property type="entry name" value="AUXIN RESPONSE FACTOR 4-RELATED"/>
    <property type="match status" value="1"/>
</dbReference>
<reference evidence="2" key="1">
    <citation type="journal article" date="2017" name="Nat. Commun.">
        <title>The asparagus genome sheds light on the origin and evolution of a young Y chromosome.</title>
        <authorList>
            <person name="Harkess A."/>
            <person name="Zhou J."/>
            <person name="Xu C."/>
            <person name="Bowers J.E."/>
            <person name="Van der Hulst R."/>
            <person name="Ayyampalayam S."/>
            <person name="Mercati F."/>
            <person name="Riccardi P."/>
            <person name="McKain M.R."/>
            <person name="Kakrana A."/>
            <person name="Tang H."/>
            <person name="Ray J."/>
            <person name="Groenendijk J."/>
            <person name="Arikit S."/>
            <person name="Mathioni S.M."/>
            <person name="Nakano M."/>
            <person name="Shan H."/>
            <person name="Telgmann-Rauber A."/>
            <person name="Kanno A."/>
            <person name="Yue Z."/>
            <person name="Chen H."/>
            <person name="Li W."/>
            <person name="Chen Y."/>
            <person name="Xu X."/>
            <person name="Zhang Y."/>
            <person name="Luo S."/>
            <person name="Chen H."/>
            <person name="Gao J."/>
            <person name="Mao Z."/>
            <person name="Pires J.C."/>
            <person name="Luo M."/>
            <person name="Kudrna D."/>
            <person name="Wing R.A."/>
            <person name="Meyers B.C."/>
            <person name="Yi K."/>
            <person name="Kong H."/>
            <person name="Lavrijsen P."/>
            <person name="Sunseri F."/>
            <person name="Falavigna A."/>
            <person name="Ye Y."/>
            <person name="Leebens-Mack J.H."/>
            <person name="Chen G."/>
        </authorList>
    </citation>
    <scope>NUCLEOTIDE SEQUENCE [LARGE SCALE GENOMIC DNA]</scope>
    <source>
        <strain evidence="2">cv. DH0086</strain>
    </source>
</reference>
<dbReference type="GO" id="GO:0003677">
    <property type="term" value="F:DNA binding"/>
    <property type="evidence" value="ECO:0007669"/>
    <property type="project" value="InterPro"/>
</dbReference>
<keyword evidence="2" id="KW-1185">Reference proteome</keyword>
<dbReference type="Gramene" id="ONK71086">
    <property type="protein sequence ID" value="ONK71086"/>
    <property type="gene ID" value="A4U43_C04F4580"/>
</dbReference>
<proteinExistence type="predicted"/>
<dbReference type="GO" id="GO:0006355">
    <property type="term" value="P:regulation of DNA-templated transcription"/>
    <property type="evidence" value="ECO:0007669"/>
    <property type="project" value="InterPro"/>
</dbReference>
<protein>
    <submittedName>
        <fullName evidence="1">Uncharacterized protein</fullName>
    </submittedName>
</protein>
<evidence type="ECO:0000313" key="1">
    <source>
        <dbReference type="EMBL" id="ONK71086.1"/>
    </source>
</evidence>
<dbReference type="GO" id="GO:0009725">
    <property type="term" value="P:response to hormone"/>
    <property type="evidence" value="ECO:0007669"/>
    <property type="project" value="InterPro"/>
</dbReference>
<dbReference type="EMBL" id="CM007384">
    <property type="protein sequence ID" value="ONK71086.1"/>
    <property type="molecule type" value="Genomic_DNA"/>
</dbReference>
<accession>A0A5P1EYC2</accession>
<dbReference type="PANTHER" id="PTHR31384:SF150">
    <property type="entry name" value="AUXIN RESPONSE FACTOR 6"/>
    <property type="match status" value="1"/>
</dbReference>
<organism evidence="1 2">
    <name type="scientific">Asparagus officinalis</name>
    <name type="common">Garden asparagus</name>
    <dbReference type="NCBI Taxonomy" id="4686"/>
    <lineage>
        <taxon>Eukaryota</taxon>
        <taxon>Viridiplantae</taxon>
        <taxon>Streptophyta</taxon>
        <taxon>Embryophyta</taxon>
        <taxon>Tracheophyta</taxon>
        <taxon>Spermatophyta</taxon>
        <taxon>Magnoliopsida</taxon>
        <taxon>Liliopsida</taxon>
        <taxon>Asparagales</taxon>
        <taxon>Asparagaceae</taxon>
        <taxon>Asparagoideae</taxon>
        <taxon>Asparagus</taxon>
    </lineage>
</organism>
<evidence type="ECO:0000313" key="2">
    <source>
        <dbReference type="Proteomes" id="UP000243459"/>
    </source>
</evidence>